<dbReference type="InterPro" id="IPR003347">
    <property type="entry name" value="JmjC_dom"/>
</dbReference>
<feature type="transmembrane region" description="Helical" evidence="11">
    <location>
        <begin position="6"/>
        <end position="23"/>
    </location>
</feature>
<dbReference type="RefSeq" id="XP_002773920.1">
    <property type="nucleotide sequence ID" value="XM_002773874.1"/>
</dbReference>
<dbReference type="InParanoid" id="C5LCQ3"/>
<accession>C5LCQ3</accession>
<evidence type="ECO:0000256" key="10">
    <source>
        <dbReference type="ARBA" id="ARBA00023170"/>
    </source>
</evidence>
<proteinExistence type="inferred from homology"/>
<dbReference type="OrthoDB" id="7694678at2759"/>
<feature type="domain" description="JmjC" evidence="12">
    <location>
        <begin position="295"/>
        <end position="376"/>
    </location>
</feature>
<dbReference type="Pfam" id="PF00810">
    <property type="entry name" value="ER_lumen_recept"/>
    <property type="match status" value="1"/>
</dbReference>
<keyword evidence="5" id="KW-0256">Endoplasmic reticulum</keyword>
<gene>
    <name evidence="13" type="ORF">Pmar_PMAR011784</name>
</gene>
<protein>
    <submittedName>
        <fullName evidence="13">Er lumen protein retaining receptor ter1, putative</fullName>
    </submittedName>
</protein>
<dbReference type="Gene3D" id="2.60.120.650">
    <property type="entry name" value="Cupin"/>
    <property type="match status" value="1"/>
</dbReference>
<dbReference type="AlphaFoldDB" id="C5LCQ3"/>
<evidence type="ECO:0000256" key="3">
    <source>
        <dbReference type="ARBA" id="ARBA00022448"/>
    </source>
</evidence>
<evidence type="ECO:0000256" key="9">
    <source>
        <dbReference type="ARBA" id="ARBA00023136"/>
    </source>
</evidence>
<feature type="transmembrane region" description="Helical" evidence="11">
    <location>
        <begin position="96"/>
        <end position="114"/>
    </location>
</feature>
<dbReference type="PRINTS" id="PR00660">
    <property type="entry name" value="ERLUMENR"/>
</dbReference>
<dbReference type="GO" id="GO:0006621">
    <property type="term" value="P:protein retention in ER lumen"/>
    <property type="evidence" value="ECO:0007669"/>
    <property type="project" value="InterPro"/>
</dbReference>
<dbReference type="InterPro" id="IPR000133">
    <property type="entry name" value="ER_ret_rcpt"/>
</dbReference>
<dbReference type="SUPFAM" id="SSF51197">
    <property type="entry name" value="Clavaminate synthase-like"/>
    <property type="match status" value="1"/>
</dbReference>
<sequence>MEDVFLFELGYGIQLLAGFLLLYRISTTKNIYGLSIDTQVCFLMGTLSRFVWMMDTRLVETWFSYLELWLNLAVQIALCYYCYIYWHTTTMHAPRYLRAPVLAVVALLLAFLFHPGYEWWSGQVLVSFTMYIEATGLIPQLWLMRKMMDIEPITSHYVGLLVISRAVRMVFWGVLYMQLRPIGMRVHVTLLWIITTAQRELDMLKHLYFHPEGLGVVMVVRGVAKDWPITGSTCEDFCRNEDLEGIYLEKLYGSEDGIYWAVRDTLDAHPKARKWISESTRLPHFIPREGNEEVFETGSEIWFTPEHSGAKAHADSHPQATAAFQLSGSRVWRLAVMPEFPHPTLRAHLYDSTPFDWTPEVEITLAEGDGIFIPPGSRRALDGSYKESGRWEEYVDTLTRFSTASGGYLAPSMERFPFVGLAGAPYNATTPHIFAKTLPPLLHNKGPGPMTTAWTREAISYGVDPYTLFHDRDGDGQAAPEEIIQTFLEWHELEMEVLEATPKAALPLHYFPKYPLVERIDEFEAEMFYEYRKRSLHGHDEEL</sequence>
<feature type="transmembrane region" description="Helical" evidence="11">
    <location>
        <begin position="120"/>
        <end position="144"/>
    </location>
</feature>
<name>C5LCQ3_PERM5</name>
<keyword evidence="8 11" id="KW-1133">Transmembrane helix</keyword>
<dbReference type="OMA" id="WHELEME"/>
<reference evidence="13 14" key="1">
    <citation type="submission" date="2008-07" db="EMBL/GenBank/DDBJ databases">
        <authorList>
            <person name="El-Sayed N."/>
            <person name="Caler E."/>
            <person name="Inman J."/>
            <person name="Amedeo P."/>
            <person name="Hass B."/>
            <person name="Wortman J."/>
        </authorList>
    </citation>
    <scope>NUCLEOTIDE SEQUENCE [LARGE SCALE GENOMIC DNA]</scope>
    <source>
        <strain evidence="14">ATCC 50983 / TXsc</strain>
    </source>
</reference>
<evidence type="ECO:0000256" key="5">
    <source>
        <dbReference type="ARBA" id="ARBA00022824"/>
    </source>
</evidence>
<dbReference type="EMBL" id="GG680918">
    <property type="protein sequence ID" value="EER05736.1"/>
    <property type="molecule type" value="Genomic_DNA"/>
</dbReference>
<dbReference type="GO" id="GO:0016192">
    <property type="term" value="P:vesicle-mediated transport"/>
    <property type="evidence" value="ECO:0007669"/>
    <property type="project" value="UniProtKB-KW"/>
</dbReference>
<feature type="transmembrane region" description="Helical" evidence="11">
    <location>
        <begin position="156"/>
        <end position="177"/>
    </location>
</feature>
<comment type="subcellular location">
    <subcellularLocation>
        <location evidence="1">Endoplasmic reticulum membrane</location>
        <topology evidence="1">Multi-pass membrane protein</topology>
    </subcellularLocation>
</comment>
<dbReference type="GeneID" id="9042939"/>
<evidence type="ECO:0000313" key="13">
    <source>
        <dbReference type="EMBL" id="EER05736.1"/>
    </source>
</evidence>
<keyword evidence="9 11" id="KW-0472">Membrane</keyword>
<evidence type="ECO:0000256" key="2">
    <source>
        <dbReference type="ARBA" id="ARBA00010120"/>
    </source>
</evidence>
<evidence type="ECO:0000259" key="12">
    <source>
        <dbReference type="Pfam" id="PF08007"/>
    </source>
</evidence>
<dbReference type="Proteomes" id="UP000007800">
    <property type="component" value="Unassembled WGS sequence"/>
</dbReference>
<keyword evidence="7" id="KW-0653">Protein transport</keyword>
<keyword evidence="14" id="KW-1185">Reference proteome</keyword>
<feature type="transmembrane region" description="Helical" evidence="11">
    <location>
        <begin position="30"/>
        <end position="50"/>
    </location>
</feature>
<evidence type="ECO:0000256" key="11">
    <source>
        <dbReference type="SAM" id="Phobius"/>
    </source>
</evidence>
<organism evidence="14">
    <name type="scientific">Perkinsus marinus (strain ATCC 50983 / TXsc)</name>
    <dbReference type="NCBI Taxonomy" id="423536"/>
    <lineage>
        <taxon>Eukaryota</taxon>
        <taxon>Sar</taxon>
        <taxon>Alveolata</taxon>
        <taxon>Perkinsozoa</taxon>
        <taxon>Perkinsea</taxon>
        <taxon>Perkinsida</taxon>
        <taxon>Perkinsidae</taxon>
        <taxon>Perkinsus</taxon>
    </lineage>
</organism>
<evidence type="ECO:0000313" key="14">
    <source>
        <dbReference type="Proteomes" id="UP000007800"/>
    </source>
</evidence>
<keyword evidence="3" id="KW-0813">Transport</keyword>
<keyword evidence="4 11" id="KW-0812">Transmembrane</keyword>
<evidence type="ECO:0000256" key="8">
    <source>
        <dbReference type="ARBA" id="ARBA00022989"/>
    </source>
</evidence>
<keyword evidence="6" id="KW-0931">ER-Golgi transport</keyword>
<evidence type="ECO:0000256" key="4">
    <source>
        <dbReference type="ARBA" id="ARBA00022692"/>
    </source>
</evidence>
<evidence type="ECO:0000256" key="7">
    <source>
        <dbReference type="ARBA" id="ARBA00022927"/>
    </source>
</evidence>
<dbReference type="GO" id="GO:0005789">
    <property type="term" value="C:endoplasmic reticulum membrane"/>
    <property type="evidence" value="ECO:0007669"/>
    <property type="project" value="UniProtKB-SubCell"/>
</dbReference>
<keyword evidence="10 13" id="KW-0675">Receptor</keyword>
<feature type="transmembrane region" description="Helical" evidence="11">
    <location>
        <begin position="62"/>
        <end position="84"/>
    </location>
</feature>
<dbReference type="PANTHER" id="PTHR10585">
    <property type="entry name" value="ER LUMEN PROTEIN RETAINING RECEPTOR"/>
    <property type="match status" value="1"/>
</dbReference>
<dbReference type="GO" id="GO:0015031">
    <property type="term" value="P:protein transport"/>
    <property type="evidence" value="ECO:0007669"/>
    <property type="project" value="UniProtKB-KW"/>
</dbReference>
<comment type="similarity">
    <text evidence="2">Belongs to the ERD2 family.</text>
</comment>
<dbReference type="Pfam" id="PF08007">
    <property type="entry name" value="JmjC_2"/>
    <property type="match status" value="1"/>
</dbReference>
<dbReference type="GO" id="GO:0046923">
    <property type="term" value="F:ER retention sequence binding"/>
    <property type="evidence" value="ECO:0007669"/>
    <property type="project" value="InterPro"/>
</dbReference>
<evidence type="ECO:0000256" key="1">
    <source>
        <dbReference type="ARBA" id="ARBA00004477"/>
    </source>
</evidence>
<evidence type="ECO:0000256" key="6">
    <source>
        <dbReference type="ARBA" id="ARBA00022892"/>
    </source>
</evidence>